<sequence>MASRLAVCSGCASGRPASQCPSASPSASPTAPVCPCQEHRKQHVGRAARAWHRRGAISLPALSRRRMLPTDEDDRFGQQNRPSQANSLLCPRRGAEGRSNRGSRRALSPDSTTATAHGENDSTPQASRPSGALILALCPASAHGGHEEPGRPDDIDRARHRVVGESPETLTSPSFDSARRPCSRIALSSHPTTVFQRHAAAPSSCLDLAHSLLRQSHAAPTPKARLRLKHRAAGCDSDEALVSRPIPVGFWNIRGLLKKKPPQPHHTTPHHHLRWCSTGRPELITLLCMSHVWCGLCRRAVKD</sequence>
<feature type="compositionally biased region" description="Polar residues" evidence="1">
    <location>
        <begin position="109"/>
        <end position="128"/>
    </location>
</feature>
<feature type="region of interest" description="Disordered" evidence="1">
    <location>
        <begin position="13"/>
        <end position="35"/>
    </location>
</feature>
<protein>
    <submittedName>
        <fullName evidence="2">Uncharacterized protein</fullName>
    </submittedName>
</protein>
<evidence type="ECO:0000313" key="3">
    <source>
        <dbReference type="Proteomes" id="UP000799444"/>
    </source>
</evidence>
<accession>A0A9P4R0X3</accession>
<proteinExistence type="predicted"/>
<dbReference type="Proteomes" id="UP000799444">
    <property type="component" value="Unassembled WGS sequence"/>
</dbReference>
<name>A0A9P4R0X3_9PLEO</name>
<feature type="compositionally biased region" description="Low complexity" evidence="1">
    <location>
        <begin position="16"/>
        <end position="35"/>
    </location>
</feature>
<evidence type="ECO:0000256" key="1">
    <source>
        <dbReference type="SAM" id="MobiDB-lite"/>
    </source>
</evidence>
<comment type="caution">
    <text evidence="2">The sequence shown here is derived from an EMBL/GenBank/DDBJ whole genome shotgun (WGS) entry which is preliminary data.</text>
</comment>
<feature type="compositionally biased region" description="Polar residues" evidence="1">
    <location>
        <begin position="77"/>
        <end position="87"/>
    </location>
</feature>
<reference evidence="2" key="1">
    <citation type="journal article" date="2020" name="Stud. Mycol.">
        <title>101 Dothideomycetes genomes: a test case for predicting lifestyles and emergence of pathogens.</title>
        <authorList>
            <person name="Haridas S."/>
            <person name="Albert R."/>
            <person name="Binder M."/>
            <person name="Bloem J."/>
            <person name="Labutti K."/>
            <person name="Salamov A."/>
            <person name="Andreopoulos B."/>
            <person name="Baker S."/>
            <person name="Barry K."/>
            <person name="Bills G."/>
            <person name="Bluhm B."/>
            <person name="Cannon C."/>
            <person name="Castanera R."/>
            <person name="Culley D."/>
            <person name="Daum C."/>
            <person name="Ezra D."/>
            <person name="Gonzalez J."/>
            <person name="Henrissat B."/>
            <person name="Kuo A."/>
            <person name="Liang C."/>
            <person name="Lipzen A."/>
            <person name="Lutzoni F."/>
            <person name="Magnuson J."/>
            <person name="Mondo S."/>
            <person name="Nolan M."/>
            <person name="Ohm R."/>
            <person name="Pangilinan J."/>
            <person name="Park H.-J."/>
            <person name="Ramirez L."/>
            <person name="Alfaro M."/>
            <person name="Sun H."/>
            <person name="Tritt A."/>
            <person name="Yoshinaga Y."/>
            <person name="Zwiers L.-H."/>
            <person name="Turgeon B."/>
            <person name="Goodwin S."/>
            <person name="Spatafora J."/>
            <person name="Crous P."/>
            <person name="Grigoriev I."/>
        </authorList>
    </citation>
    <scope>NUCLEOTIDE SEQUENCE</scope>
    <source>
        <strain evidence="2">CBS 125425</strain>
    </source>
</reference>
<gene>
    <name evidence="2" type="ORF">EJ04DRAFT_523343</name>
</gene>
<organism evidence="2 3">
    <name type="scientific">Polyplosphaeria fusca</name>
    <dbReference type="NCBI Taxonomy" id="682080"/>
    <lineage>
        <taxon>Eukaryota</taxon>
        <taxon>Fungi</taxon>
        <taxon>Dikarya</taxon>
        <taxon>Ascomycota</taxon>
        <taxon>Pezizomycotina</taxon>
        <taxon>Dothideomycetes</taxon>
        <taxon>Pleosporomycetidae</taxon>
        <taxon>Pleosporales</taxon>
        <taxon>Tetraplosphaeriaceae</taxon>
        <taxon>Polyplosphaeria</taxon>
    </lineage>
</organism>
<feature type="region of interest" description="Disordered" evidence="1">
    <location>
        <begin position="62"/>
        <end position="128"/>
    </location>
</feature>
<dbReference type="EMBL" id="ML996143">
    <property type="protein sequence ID" value="KAF2734782.1"/>
    <property type="molecule type" value="Genomic_DNA"/>
</dbReference>
<dbReference type="AlphaFoldDB" id="A0A9P4R0X3"/>
<evidence type="ECO:0000313" key="2">
    <source>
        <dbReference type="EMBL" id="KAF2734782.1"/>
    </source>
</evidence>
<keyword evidence="3" id="KW-1185">Reference proteome</keyword>